<reference evidence="2 3" key="1">
    <citation type="submission" date="2015-03" db="EMBL/GenBank/DDBJ databases">
        <title>Genomics and transcriptomics of the oil-accumulating basidiomycete yeast T. oleaginosus allow insights into substrate utilization and the diverse evolutionary trajectories of mating systems in fungi.</title>
        <authorList>
            <consortium name="DOE Joint Genome Institute"/>
            <person name="Kourist R."/>
            <person name="Kracht O."/>
            <person name="Bracharz F."/>
            <person name="Lipzen A."/>
            <person name="Nolan M."/>
            <person name="Ohm R."/>
            <person name="Grigoriev I."/>
            <person name="Sun S."/>
            <person name="Heitman J."/>
            <person name="Bruck T."/>
            <person name="Nowrousian M."/>
        </authorList>
    </citation>
    <scope>NUCLEOTIDE SEQUENCE [LARGE SCALE GENOMIC DNA]</scope>
    <source>
        <strain evidence="2 3">IBC0246</strain>
    </source>
</reference>
<feature type="region of interest" description="Disordered" evidence="1">
    <location>
        <begin position="221"/>
        <end position="245"/>
    </location>
</feature>
<feature type="compositionally biased region" description="Basic and acidic residues" evidence="1">
    <location>
        <begin position="236"/>
        <end position="245"/>
    </location>
</feature>
<dbReference type="GeneID" id="28980432"/>
<dbReference type="RefSeq" id="XP_018275980.1">
    <property type="nucleotide sequence ID" value="XM_018419829.1"/>
</dbReference>
<protein>
    <submittedName>
        <fullName evidence="2">Uncharacterized protein</fullName>
    </submittedName>
</protein>
<evidence type="ECO:0000313" key="2">
    <source>
        <dbReference type="EMBL" id="KLT39489.1"/>
    </source>
</evidence>
<evidence type="ECO:0000313" key="3">
    <source>
        <dbReference type="Proteomes" id="UP000053611"/>
    </source>
</evidence>
<evidence type="ECO:0000256" key="1">
    <source>
        <dbReference type="SAM" id="MobiDB-lite"/>
    </source>
</evidence>
<dbReference type="Proteomes" id="UP000053611">
    <property type="component" value="Unassembled WGS sequence"/>
</dbReference>
<sequence>MRALVKNIWQTVINGGSKPLDIAARTKADADAGMTRITDENYAIIFSQSRPDDVWVVAVHGRDDDMMSNAYLETHANASALLKGNATIADKAERIKFGRLDWMTDWVLSTRWVLTKPPYIVFVSDSGQTLRFAAPPRLPANGTMLYAVLAEGYWMNLAPWNGSLAPGGDLAYLVEAYISGHQHLSKYTALAPKWIWLALPVVVTTIGQHIMAWLHSGDEDAQRQRETARRATAHARKPESETRAS</sequence>
<organism evidence="2 3">
    <name type="scientific">Cutaneotrichosporon oleaginosum</name>
    <dbReference type="NCBI Taxonomy" id="879819"/>
    <lineage>
        <taxon>Eukaryota</taxon>
        <taxon>Fungi</taxon>
        <taxon>Dikarya</taxon>
        <taxon>Basidiomycota</taxon>
        <taxon>Agaricomycotina</taxon>
        <taxon>Tremellomycetes</taxon>
        <taxon>Trichosporonales</taxon>
        <taxon>Trichosporonaceae</taxon>
        <taxon>Cutaneotrichosporon</taxon>
    </lineage>
</organism>
<proteinExistence type="predicted"/>
<accession>A0A0J1AW35</accession>
<dbReference type="OrthoDB" id="2502001at2759"/>
<dbReference type="AlphaFoldDB" id="A0A0J1AW35"/>
<name>A0A0J1AW35_9TREE</name>
<gene>
    <name evidence="2" type="ORF">CC85DRAFT_192889</name>
</gene>
<keyword evidence="3" id="KW-1185">Reference proteome</keyword>
<dbReference type="EMBL" id="KQ087257">
    <property type="protein sequence ID" value="KLT39489.1"/>
    <property type="molecule type" value="Genomic_DNA"/>
</dbReference>